<name>A0A4R0RQR9_9APHY</name>
<accession>A0A4R0RQR9</accession>
<gene>
    <name evidence="1" type="ORF">EIP91_010480</name>
</gene>
<reference evidence="1 2" key="1">
    <citation type="submission" date="2018-11" db="EMBL/GenBank/DDBJ databases">
        <title>Genome assembly of Steccherinum ochraceum LE-BIN_3174, the white-rot fungus of the Steccherinaceae family (The Residual Polyporoid clade, Polyporales, Basidiomycota).</title>
        <authorList>
            <person name="Fedorova T.V."/>
            <person name="Glazunova O.A."/>
            <person name="Landesman E.O."/>
            <person name="Moiseenko K.V."/>
            <person name="Psurtseva N.V."/>
            <person name="Savinova O.S."/>
            <person name="Shakhova N.V."/>
            <person name="Tyazhelova T.V."/>
            <person name="Vasina D.V."/>
        </authorList>
    </citation>
    <scope>NUCLEOTIDE SEQUENCE [LARGE SCALE GENOMIC DNA]</scope>
    <source>
        <strain evidence="1 2">LE-BIN_3174</strain>
    </source>
</reference>
<protein>
    <recommendedName>
        <fullName evidence="3">F-box domain-containing protein</fullName>
    </recommendedName>
</protein>
<dbReference type="EMBL" id="RWJN01000063">
    <property type="protein sequence ID" value="TCD68555.1"/>
    <property type="molecule type" value="Genomic_DNA"/>
</dbReference>
<evidence type="ECO:0008006" key="3">
    <source>
        <dbReference type="Google" id="ProtNLM"/>
    </source>
</evidence>
<sequence length="395" mass="43926">MAMHPSRTHTAVYQLPIELLDDILSFLVGDKPTLASCCQVSKTWLPSSRRYLFHTISRTVSAHPLSILSSFTHKPQLATLVKELTISGTRSPDHATCFTHSLLPALAALPHLHTLTILDVPPHTLHERKVVVRAVFFAVSDVLGLLSACAHVHIHTLKLLPGSDIVQRDYYNVVHQPLPSEQQLFNLRTISAVYPLDCVVFRLLLCSPGAFPKLSGLALSVSRRETQLEFMQAVSGPACVNIQSLKFTMYVMSTTFQRDVYLSLDLSGCQSLERLALCFIGRSFDKGHQQNIVLLERCIHVLSTILSRAPNSLRRITLALPLWCLVGDAARVVLCDGLRPVLKGLSRVQTITIRVYAGVEADAEAARVLRDVVEEAVVQWKNVDVPGAERRWLKR</sequence>
<dbReference type="OrthoDB" id="2739065at2759"/>
<dbReference type="Gene3D" id="1.20.1280.50">
    <property type="match status" value="1"/>
</dbReference>
<organism evidence="1 2">
    <name type="scientific">Steccherinum ochraceum</name>
    <dbReference type="NCBI Taxonomy" id="92696"/>
    <lineage>
        <taxon>Eukaryota</taxon>
        <taxon>Fungi</taxon>
        <taxon>Dikarya</taxon>
        <taxon>Basidiomycota</taxon>
        <taxon>Agaricomycotina</taxon>
        <taxon>Agaricomycetes</taxon>
        <taxon>Polyporales</taxon>
        <taxon>Steccherinaceae</taxon>
        <taxon>Steccherinum</taxon>
    </lineage>
</organism>
<dbReference type="SUPFAM" id="SSF81383">
    <property type="entry name" value="F-box domain"/>
    <property type="match status" value="1"/>
</dbReference>
<keyword evidence="2" id="KW-1185">Reference proteome</keyword>
<dbReference type="Proteomes" id="UP000292702">
    <property type="component" value="Unassembled WGS sequence"/>
</dbReference>
<evidence type="ECO:0000313" key="1">
    <source>
        <dbReference type="EMBL" id="TCD68555.1"/>
    </source>
</evidence>
<dbReference type="AlphaFoldDB" id="A0A4R0RQR9"/>
<proteinExistence type="predicted"/>
<dbReference type="InterPro" id="IPR036047">
    <property type="entry name" value="F-box-like_dom_sf"/>
</dbReference>
<comment type="caution">
    <text evidence="1">The sequence shown here is derived from an EMBL/GenBank/DDBJ whole genome shotgun (WGS) entry which is preliminary data.</text>
</comment>
<evidence type="ECO:0000313" key="2">
    <source>
        <dbReference type="Proteomes" id="UP000292702"/>
    </source>
</evidence>